<feature type="domain" description="Laminin EGF-like" evidence="16">
    <location>
        <begin position="400"/>
        <end position="448"/>
    </location>
</feature>
<dbReference type="InterPro" id="IPR050440">
    <property type="entry name" value="Laminin/Netrin_ECM"/>
</dbReference>
<dbReference type="AlphaFoldDB" id="A0A8J9ZHA1"/>
<dbReference type="PROSITE" id="PS01248">
    <property type="entry name" value="EGF_LAM_1"/>
    <property type="match status" value="5"/>
</dbReference>
<dbReference type="PROSITE" id="PS50068">
    <property type="entry name" value="LDLRA_2"/>
    <property type="match status" value="2"/>
</dbReference>
<dbReference type="InterPro" id="IPR002049">
    <property type="entry name" value="LE_dom"/>
</dbReference>
<keyword evidence="5" id="KW-0677">Repeat</keyword>
<dbReference type="InterPro" id="IPR002172">
    <property type="entry name" value="LDrepeatLR_classA_rpt"/>
</dbReference>
<feature type="disulfide bond" evidence="13">
    <location>
        <begin position="643"/>
        <end position="652"/>
    </location>
</feature>
<keyword evidence="6" id="KW-0084">Basement membrane</keyword>
<keyword evidence="4 15" id="KW-0732">Signal</keyword>
<feature type="disulfide bond" evidence="13">
    <location>
        <begin position="586"/>
        <end position="595"/>
    </location>
</feature>
<feature type="domain" description="Laminin EGF-like" evidence="16">
    <location>
        <begin position="509"/>
        <end position="557"/>
    </location>
</feature>
<evidence type="ECO:0000259" key="16">
    <source>
        <dbReference type="PROSITE" id="PS50027"/>
    </source>
</evidence>
<feature type="disulfide bond" evidence="12">
    <location>
        <begin position="23"/>
        <end position="35"/>
    </location>
</feature>
<name>A0A8J9ZHA1_BRALA</name>
<dbReference type="GO" id="GO:0005604">
    <property type="term" value="C:basement membrane"/>
    <property type="evidence" value="ECO:0007669"/>
    <property type="project" value="UniProtKB-SubCell"/>
</dbReference>
<dbReference type="PROSITE" id="PS01209">
    <property type="entry name" value="LDLRA_1"/>
    <property type="match status" value="2"/>
</dbReference>
<dbReference type="Pfam" id="PF24973">
    <property type="entry name" value="EGF_LMN_ATRN"/>
    <property type="match status" value="11"/>
</dbReference>
<dbReference type="PROSITE" id="PS50027">
    <property type="entry name" value="EGF_LAM_2"/>
    <property type="match status" value="11"/>
</dbReference>
<organism evidence="17 18">
    <name type="scientific">Branchiostoma lanceolatum</name>
    <name type="common">Common lancelet</name>
    <name type="synonym">Amphioxus lanceolatum</name>
    <dbReference type="NCBI Taxonomy" id="7740"/>
    <lineage>
        <taxon>Eukaryota</taxon>
        <taxon>Metazoa</taxon>
        <taxon>Chordata</taxon>
        <taxon>Cephalochordata</taxon>
        <taxon>Leptocardii</taxon>
        <taxon>Amphioxiformes</taxon>
        <taxon>Branchiostomatidae</taxon>
        <taxon>Branchiostoma</taxon>
    </lineage>
</organism>
<dbReference type="SMART" id="SM00180">
    <property type="entry name" value="EGF_Lam"/>
    <property type="match status" value="12"/>
</dbReference>
<feature type="domain" description="Laminin EGF-like" evidence="16">
    <location>
        <begin position="131"/>
        <end position="179"/>
    </location>
</feature>
<dbReference type="CDD" id="cd00055">
    <property type="entry name" value="EGF_Lam"/>
    <property type="match status" value="6"/>
</dbReference>
<dbReference type="SMART" id="SM00192">
    <property type="entry name" value="LDLa"/>
    <property type="match status" value="2"/>
</dbReference>
<keyword evidence="2" id="KW-0964">Secreted</keyword>
<feature type="disulfide bond" evidence="13">
    <location>
        <begin position="527"/>
        <end position="536"/>
    </location>
</feature>
<feature type="signal peptide" evidence="15">
    <location>
        <begin position="1"/>
        <end position="21"/>
    </location>
</feature>
<dbReference type="Gene3D" id="2.10.25.10">
    <property type="entry name" value="Laminin"/>
    <property type="match status" value="12"/>
</dbReference>
<feature type="disulfide bond" evidence="13">
    <location>
        <begin position="201"/>
        <end position="210"/>
    </location>
</feature>
<feature type="disulfide bond" evidence="13">
    <location>
        <begin position="703"/>
        <end position="712"/>
    </location>
</feature>
<dbReference type="GO" id="GO:0009888">
    <property type="term" value="P:tissue development"/>
    <property type="evidence" value="ECO:0007669"/>
    <property type="project" value="TreeGrafter"/>
</dbReference>
<feature type="domain" description="Laminin EGF-like" evidence="16">
    <location>
        <begin position="183"/>
        <end position="231"/>
    </location>
</feature>
<dbReference type="GO" id="GO:0009887">
    <property type="term" value="P:animal organ morphogenesis"/>
    <property type="evidence" value="ECO:0007669"/>
    <property type="project" value="TreeGrafter"/>
</dbReference>
<keyword evidence="3" id="KW-0272">Extracellular matrix</keyword>
<keyword evidence="18" id="KW-1185">Reference proteome</keyword>
<dbReference type="FunFam" id="2.10.25.10:FF:000033">
    <property type="entry name" value="Laminin subunit alpha 2"/>
    <property type="match status" value="1"/>
</dbReference>
<evidence type="ECO:0000256" key="12">
    <source>
        <dbReference type="PROSITE-ProRule" id="PRU00124"/>
    </source>
</evidence>
<feature type="disulfide bond" evidence="13">
    <location>
        <begin position="471"/>
        <end position="480"/>
    </location>
</feature>
<dbReference type="Pfam" id="PF00057">
    <property type="entry name" value="Ldl_recept_a"/>
    <property type="match status" value="2"/>
</dbReference>
<gene>
    <name evidence="17" type="primary">LAMA1</name>
    <name evidence="17" type="ORF">BLAG_LOCUS13542</name>
</gene>
<dbReference type="InterPro" id="IPR000742">
    <property type="entry name" value="EGF"/>
</dbReference>
<feature type="disulfide bond" evidence="13">
    <location>
        <begin position="310"/>
        <end position="319"/>
    </location>
</feature>
<feature type="disulfide bond" evidence="12">
    <location>
        <begin position="30"/>
        <end position="48"/>
    </location>
</feature>
<protein>
    <submittedName>
        <fullName evidence="17">LAMA1 protein</fullName>
    </submittedName>
</protein>
<dbReference type="OrthoDB" id="18487at2759"/>
<dbReference type="PANTHER" id="PTHR10574">
    <property type="entry name" value="NETRIN/LAMININ-RELATED"/>
    <property type="match status" value="1"/>
</dbReference>
<feature type="disulfide bond" evidence="12">
    <location>
        <begin position="110"/>
        <end position="125"/>
    </location>
</feature>
<dbReference type="EMBL" id="OV696687">
    <property type="protein sequence ID" value="CAH1253951.1"/>
    <property type="molecule type" value="Genomic_DNA"/>
</dbReference>
<feature type="disulfide bond" evidence="12">
    <location>
        <begin position="42"/>
        <end position="57"/>
    </location>
</feature>
<dbReference type="PANTHER" id="PTHR10574:SF444">
    <property type="entry name" value="BASEMENT MEMBRANE-SPECIFIC HEPARAN SULFATE PROTEOGLYCAN CORE PROTEIN"/>
    <property type="match status" value="1"/>
</dbReference>
<evidence type="ECO:0000256" key="13">
    <source>
        <dbReference type="PROSITE-ProRule" id="PRU00460"/>
    </source>
</evidence>
<dbReference type="SUPFAM" id="SSF57196">
    <property type="entry name" value="EGF/Laminin"/>
    <property type="match status" value="12"/>
</dbReference>
<evidence type="ECO:0000256" key="11">
    <source>
        <dbReference type="ARBA" id="ARBA00023292"/>
    </source>
</evidence>
<feature type="domain" description="Laminin EGF-like" evidence="16">
    <location>
        <begin position="292"/>
        <end position="340"/>
    </location>
</feature>
<dbReference type="GO" id="GO:0007155">
    <property type="term" value="P:cell adhesion"/>
    <property type="evidence" value="ECO:0007669"/>
    <property type="project" value="UniProtKB-KW"/>
</dbReference>
<dbReference type="Pfam" id="PF00053">
    <property type="entry name" value="EGF_laminin"/>
    <property type="match status" value="1"/>
</dbReference>
<accession>A0A8J9ZHA1</accession>
<evidence type="ECO:0000256" key="4">
    <source>
        <dbReference type="ARBA" id="ARBA00022729"/>
    </source>
</evidence>
<keyword evidence="10" id="KW-0325">Glycoprotein</keyword>
<feature type="compositionally biased region" description="Pro residues" evidence="14">
    <location>
        <begin position="71"/>
        <end position="81"/>
    </location>
</feature>
<dbReference type="FunFam" id="2.10.25.10:FF:000065">
    <property type="entry name" value="Laminin subunit beta 1"/>
    <property type="match status" value="3"/>
</dbReference>
<keyword evidence="9 13" id="KW-1015">Disulfide bond</keyword>
<evidence type="ECO:0000256" key="14">
    <source>
        <dbReference type="SAM" id="MobiDB-lite"/>
    </source>
</evidence>
<dbReference type="FunFam" id="2.10.25.10:FF:000188">
    <property type="entry name" value="Laminin subunit gamma 2"/>
    <property type="match status" value="8"/>
</dbReference>
<dbReference type="CDD" id="cd00112">
    <property type="entry name" value="LDLa"/>
    <property type="match status" value="2"/>
</dbReference>
<feature type="disulfide bond" evidence="13">
    <location>
        <begin position="365"/>
        <end position="374"/>
    </location>
</feature>
<evidence type="ECO:0000313" key="17">
    <source>
        <dbReference type="EMBL" id="CAH1253951.1"/>
    </source>
</evidence>
<dbReference type="InterPro" id="IPR056863">
    <property type="entry name" value="LMN_ATRN_NET-like_EGF"/>
</dbReference>
<feature type="domain" description="Laminin EGF-like" evidence="16">
    <location>
        <begin position="453"/>
        <end position="501"/>
    </location>
</feature>
<dbReference type="PRINTS" id="PR00261">
    <property type="entry name" value="LDLRECEPTOR"/>
</dbReference>
<keyword evidence="7" id="KW-0130">Cell adhesion</keyword>
<feature type="domain" description="Laminin EGF-like" evidence="16">
    <location>
        <begin position="685"/>
        <end position="733"/>
    </location>
</feature>
<feature type="disulfide bond" evidence="13">
    <location>
        <begin position="149"/>
        <end position="158"/>
    </location>
</feature>
<dbReference type="SUPFAM" id="SSF57424">
    <property type="entry name" value="LDL receptor-like module"/>
    <property type="match status" value="2"/>
</dbReference>
<evidence type="ECO:0000256" key="6">
    <source>
        <dbReference type="ARBA" id="ARBA00022869"/>
    </source>
</evidence>
<proteinExistence type="predicted"/>
<keyword evidence="8" id="KW-0175">Coiled coil</keyword>
<feature type="disulfide bond" evidence="13">
    <location>
        <begin position="257"/>
        <end position="266"/>
    </location>
</feature>
<evidence type="ECO:0000256" key="3">
    <source>
        <dbReference type="ARBA" id="ARBA00022530"/>
    </source>
</evidence>
<dbReference type="InterPro" id="IPR023415">
    <property type="entry name" value="LDLR_class-A_CS"/>
</dbReference>
<comment type="caution">
    <text evidence="13">Lacks conserved residue(s) required for the propagation of feature annotation.</text>
</comment>
<feature type="domain" description="Laminin EGF-like" evidence="16">
    <location>
        <begin position="625"/>
        <end position="673"/>
    </location>
</feature>
<evidence type="ECO:0000313" key="18">
    <source>
        <dbReference type="Proteomes" id="UP000838412"/>
    </source>
</evidence>
<dbReference type="SMART" id="SM00181">
    <property type="entry name" value="EGF"/>
    <property type="match status" value="12"/>
</dbReference>
<evidence type="ECO:0000256" key="1">
    <source>
        <dbReference type="ARBA" id="ARBA00004302"/>
    </source>
</evidence>
<evidence type="ECO:0000256" key="10">
    <source>
        <dbReference type="ARBA" id="ARBA00023180"/>
    </source>
</evidence>
<dbReference type="Gene3D" id="4.10.400.10">
    <property type="entry name" value="Low-density Lipoprotein Receptor"/>
    <property type="match status" value="2"/>
</dbReference>
<reference evidence="17" key="1">
    <citation type="submission" date="2022-01" db="EMBL/GenBank/DDBJ databases">
        <authorList>
            <person name="Braso-Vives M."/>
        </authorList>
    </citation>
    <scope>NUCLEOTIDE SEQUENCE</scope>
</reference>
<feature type="domain" description="Laminin EGF-like" evidence="16">
    <location>
        <begin position="347"/>
        <end position="395"/>
    </location>
</feature>
<dbReference type="Proteomes" id="UP000838412">
    <property type="component" value="Chromosome 2"/>
</dbReference>
<evidence type="ECO:0000256" key="9">
    <source>
        <dbReference type="ARBA" id="ARBA00023157"/>
    </source>
</evidence>
<evidence type="ECO:0000256" key="8">
    <source>
        <dbReference type="ARBA" id="ARBA00023054"/>
    </source>
</evidence>
<evidence type="ECO:0000256" key="5">
    <source>
        <dbReference type="ARBA" id="ARBA00022737"/>
    </source>
</evidence>
<feature type="disulfide bond" evidence="13">
    <location>
        <begin position="418"/>
        <end position="427"/>
    </location>
</feature>
<evidence type="ECO:0000256" key="15">
    <source>
        <dbReference type="SAM" id="SignalP"/>
    </source>
</evidence>
<dbReference type="InterPro" id="IPR036055">
    <property type="entry name" value="LDL_receptor-like_sf"/>
</dbReference>
<keyword evidence="11 13" id="KW-0424">Laminin EGF-like domain</keyword>
<feature type="region of interest" description="Disordered" evidence="14">
    <location>
        <begin position="60"/>
        <end position="81"/>
    </location>
</feature>
<comment type="subcellular location">
    <subcellularLocation>
        <location evidence="1">Secreted</location>
        <location evidence="1">Extracellular space</location>
        <location evidence="1">Extracellular matrix</location>
        <location evidence="1">Basement membrane</location>
    </subcellularLocation>
</comment>
<sequence length="806" mass="86955">MYVSLVGVVILSTWTLLQVDAACPDTAFSCTDGFCIDRSLRCNGVTNCFDSSDELGCPGGGGTGNTGTSVPSPPRKPTPVQPVPKCGPNQHLCRPGWGKPARCIAAKQLCDGVPDCWDQSDEKQCAHTNGPCHGHSNIIEDGTGRCLGCKHHTAGWTCELCEEGYFGDATKGTPEDCKPMKQCQCHGHSNRCDSTGVCKGCKHNTVGLYCERCKEGYVGVATVGTPNDCRRKRADTPSCQCNGHAKFCNEKGRCLNCRHNTMGQMCERCRPGYVGNPRQQTPRDCSPLFPGCNCHGHSLTCDALGKCTFCAHNTVGDRCQKCLPGYVGDARRGTPTDCQQYRPTTPCVCNGHSKQCDQSGTCVNCQHNTEGARCERCKSGYHGDATKGTADDCRFVRQQCFCHGHSQLCDTQGRCQKCQHNTVGAFCEMCDEGFTGDATQGTPLDCVRSRPQCFCHRHSDTCDVLGRCLNCQHNTVGPQCETCKPGYIGDPTSGSPLSCRPRQAAGHGCSCNGHSATCDSAGNCLNCLHNTEGPRCESCRPGYRGNPTRGTPYDCVSVVTWPQEVMTCQCHGHSDLCDDKGRCYNCRHNTAGFFCERCKSGFTGIATSGSPWACLPVMPVTEPHCQCHGHAYTCDAEGRCKNCLHNTAGDRCQYCIPGYVGDATSGTPMDCSPAIVVATAPQTSCECHGHAALCNQDGHCKDCRHNTVGDFCERCAPGYYGDATMGRFGDCAKCPCPLTIASNSFAKTCTIARDGKPTCTNCQRGYVGRNCERCARGWTGDPRRVGGRCTRDRGRGRQGRRRHRGN</sequence>
<feature type="domain" description="Laminin EGF-like" evidence="16">
    <location>
        <begin position="239"/>
        <end position="287"/>
    </location>
</feature>
<feature type="domain" description="Laminin EGF-like" evidence="16">
    <location>
        <begin position="568"/>
        <end position="616"/>
    </location>
</feature>
<evidence type="ECO:0000256" key="2">
    <source>
        <dbReference type="ARBA" id="ARBA00022525"/>
    </source>
</evidence>
<feature type="chain" id="PRO_5035446434" evidence="15">
    <location>
        <begin position="22"/>
        <end position="806"/>
    </location>
</feature>
<evidence type="ECO:0000256" key="7">
    <source>
        <dbReference type="ARBA" id="ARBA00022889"/>
    </source>
</evidence>